<proteinExistence type="predicted"/>
<feature type="transmembrane region" description="Helical" evidence="1">
    <location>
        <begin position="6"/>
        <end position="24"/>
    </location>
</feature>
<dbReference type="EMBL" id="BMHI01000001">
    <property type="protein sequence ID" value="GGB14767.1"/>
    <property type="molecule type" value="Genomic_DNA"/>
</dbReference>
<comment type="caution">
    <text evidence="2">The sequence shown here is derived from an EMBL/GenBank/DDBJ whole genome shotgun (WGS) entry which is preliminary data.</text>
</comment>
<evidence type="ECO:0000313" key="3">
    <source>
        <dbReference type="Proteomes" id="UP000636793"/>
    </source>
</evidence>
<keyword evidence="3" id="KW-1185">Reference proteome</keyword>
<organism evidence="2 3">
    <name type="scientific">Flexivirga endophytica</name>
    <dbReference type="NCBI Taxonomy" id="1849103"/>
    <lineage>
        <taxon>Bacteria</taxon>
        <taxon>Bacillati</taxon>
        <taxon>Actinomycetota</taxon>
        <taxon>Actinomycetes</taxon>
        <taxon>Micrococcales</taxon>
        <taxon>Dermacoccaceae</taxon>
        <taxon>Flexivirga</taxon>
    </lineage>
</organism>
<protein>
    <submittedName>
        <fullName evidence="2">Uncharacterized protein</fullName>
    </submittedName>
</protein>
<keyword evidence="1" id="KW-0472">Membrane</keyword>
<name>A0A916WLZ9_9MICO</name>
<reference evidence="2" key="1">
    <citation type="journal article" date="2014" name="Int. J. Syst. Evol. Microbiol.">
        <title>Complete genome sequence of Corynebacterium casei LMG S-19264T (=DSM 44701T), isolated from a smear-ripened cheese.</title>
        <authorList>
            <consortium name="US DOE Joint Genome Institute (JGI-PGF)"/>
            <person name="Walter F."/>
            <person name="Albersmeier A."/>
            <person name="Kalinowski J."/>
            <person name="Ruckert C."/>
        </authorList>
    </citation>
    <scope>NUCLEOTIDE SEQUENCE</scope>
    <source>
        <strain evidence="2">CGMCC 1.15085</strain>
    </source>
</reference>
<accession>A0A916WLZ9</accession>
<gene>
    <name evidence="2" type="ORF">GCM10011492_00550</name>
</gene>
<keyword evidence="1" id="KW-0812">Transmembrane</keyword>
<keyword evidence="1" id="KW-1133">Transmembrane helix</keyword>
<reference evidence="2" key="2">
    <citation type="submission" date="2020-09" db="EMBL/GenBank/DDBJ databases">
        <authorList>
            <person name="Sun Q."/>
            <person name="Zhou Y."/>
        </authorList>
    </citation>
    <scope>NUCLEOTIDE SEQUENCE</scope>
    <source>
        <strain evidence="2">CGMCC 1.15085</strain>
    </source>
</reference>
<evidence type="ECO:0000313" key="2">
    <source>
        <dbReference type="EMBL" id="GGB14767.1"/>
    </source>
</evidence>
<sequence>MTVFIATLVMLYIASLCFVVALLTRTLWRERANPLDSAATVLTITSTSRASAPDNQATVSALHATKSA</sequence>
<evidence type="ECO:0000256" key="1">
    <source>
        <dbReference type="SAM" id="Phobius"/>
    </source>
</evidence>
<dbReference type="Proteomes" id="UP000636793">
    <property type="component" value="Unassembled WGS sequence"/>
</dbReference>
<dbReference type="RefSeq" id="WP_188834992.1">
    <property type="nucleotide sequence ID" value="NZ_BMHI01000001.1"/>
</dbReference>
<dbReference type="AlphaFoldDB" id="A0A916WLZ9"/>